<name>A0AA40B856_9PEZI</name>
<sequence>MRQDPSASTNACPRMHCLGLPIQRILGIVYLLLHTRHLPPYRPLHRVQSRDSVRGYWNLNFNNRGMLDMDWRDSISRAFLPYRARGGKSMRGTGTLKFPKIDPRRLALSNTPPPTRTVLSWKWSQLLEARPSTSKKLQTPDRSPTSARTV</sequence>
<keyword evidence="2" id="KW-1185">Reference proteome</keyword>
<dbReference type="AlphaFoldDB" id="A0AA40B856"/>
<dbReference type="Proteomes" id="UP001172159">
    <property type="component" value="Unassembled WGS sequence"/>
</dbReference>
<gene>
    <name evidence="1" type="ORF">B0T21DRAFT_212580</name>
</gene>
<evidence type="ECO:0000313" key="1">
    <source>
        <dbReference type="EMBL" id="KAK0729429.1"/>
    </source>
</evidence>
<protein>
    <submittedName>
        <fullName evidence="1">Uncharacterized protein</fullName>
    </submittedName>
</protein>
<reference evidence="1" key="1">
    <citation type="submission" date="2023-06" db="EMBL/GenBank/DDBJ databases">
        <title>Genome-scale phylogeny and comparative genomics of the fungal order Sordariales.</title>
        <authorList>
            <consortium name="Lawrence Berkeley National Laboratory"/>
            <person name="Hensen N."/>
            <person name="Bonometti L."/>
            <person name="Westerberg I."/>
            <person name="Brannstrom I.O."/>
            <person name="Guillou S."/>
            <person name="Cros-Aarteil S."/>
            <person name="Calhoun S."/>
            <person name="Haridas S."/>
            <person name="Kuo A."/>
            <person name="Mondo S."/>
            <person name="Pangilinan J."/>
            <person name="Riley R."/>
            <person name="Labutti K."/>
            <person name="Andreopoulos B."/>
            <person name="Lipzen A."/>
            <person name="Chen C."/>
            <person name="Yanf M."/>
            <person name="Daum C."/>
            <person name="Ng V."/>
            <person name="Clum A."/>
            <person name="Steindorff A."/>
            <person name="Ohm R."/>
            <person name="Martin F."/>
            <person name="Silar P."/>
            <person name="Natvig D."/>
            <person name="Lalanne C."/>
            <person name="Gautier V."/>
            <person name="Ament-Velasquez S.L."/>
            <person name="Kruys A."/>
            <person name="Hutchinson M.I."/>
            <person name="Powell A.J."/>
            <person name="Barry K."/>
            <person name="Miller A.N."/>
            <person name="Grigoriev I.V."/>
            <person name="Debuchy R."/>
            <person name="Gladieux P."/>
            <person name="Thoren M.H."/>
            <person name="Johannesson H."/>
        </authorList>
    </citation>
    <scope>NUCLEOTIDE SEQUENCE</scope>
    <source>
        <strain evidence="1">CBS 540.89</strain>
    </source>
</reference>
<proteinExistence type="predicted"/>
<dbReference type="EMBL" id="JAUKTV010000009">
    <property type="protein sequence ID" value="KAK0729429.1"/>
    <property type="molecule type" value="Genomic_DNA"/>
</dbReference>
<accession>A0AA40B856</accession>
<evidence type="ECO:0000313" key="2">
    <source>
        <dbReference type="Proteomes" id="UP001172159"/>
    </source>
</evidence>
<comment type="caution">
    <text evidence="1">The sequence shown here is derived from an EMBL/GenBank/DDBJ whole genome shotgun (WGS) entry which is preliminary data.</text>
</comment>
<organism evidence="1 2">
    <name type="scientific">Apiosordaria backusii</name>
    <dbReference type="NCBI Taxonomy" id="314023"/>
    <lineage>
        <taxon>Eukaryota</taxon>
        <taxon>Fungi</taxon>
        <taxon>Dikarya</taxon>
        <taxon>Ascomycota</taxon>
        <taxon>Pezizomycotina</taxon>
        <taxon>Sordariomycetes</taxon>
        <taxon>Sordariomycetidae</taxon>
        <taxon>Sordariales</taxon>
        <taxon>Lasiosphaeriaceae</taxon>
        <taxon>Apiosordaria</taxon>
    </lineage>
</organism>